<protein>
    <submittedName>
        <fullName evidence="2">Uncharacterized protein</fullName>
    </submittedName>
</protein>
<organism evidence="2 3">
    <name type="scientific">Malus baccata</name>
    <name type="common">Siberian crab apple</name>
    <name type="synonym">Pyrus baccata</name>
    <dbReference type="NCBI Taxonomy" id="106549"/>
    <lineage>
        <taxon>Eukaryota</taxon>
        <taxon>Viridiplantae</taxon>
        <taxon>Streptophyta</taxon>
        <taxon>Embryophyta</taxon>
        <taxon>Tracheophyta</taxon>
        <taxon>Spermatophyta</taxon>
        <taxon>Magnoliopsida</taxon>
        <taxon>eudicotyledons</taxon>
        <taxon>Gunneridae</taxon>
        <taxon>Pentapetalae</taxon>
        <taxon>rosids</taxon>
        <taxon>fabids</taxon>
        <taxon>Rosales</taxon>
        <taxon>Rosaceae</taxon>
        <taxon>Amygdaloideae</taxon>
        <taxon>Maleae</taxon>
        <taxon>Malus</taxon>
    </lineage>
</organism>
<feature type="region of interest" description="Disordered" evidence="1">
    <location>
        <begin position="1"/>
        <end position="52"/>
    </location>
</feature>
<name>A0A540K9F2_MALBA</name>
<gene>
    <name evidence="2" type="ORF">C1H46_043606</name>
</gene>
<evidence type="ECO:0000313" key="2">
    <source>
        <dbReference type="EMBL" id="TQD70864.1"/>
    </source>
</evidence>
<dbReference type="EMBL" id="VIEB01001665">
    <property type="protein sequence ID" value="TQD70864.1"/>
    <property type="molecule type" value="Genomic_DNA"/>
</dbReference>
<sequence length="82" mass="9627">MFFKHGAENKISIKDRQQLEQTKQTQEYGKIQKVQRNQANQSQSQETNDLCSEKFYPQPQKENLIPEIKIIKCLCNDQLPTS</sequence>
<dbReference type="Proteomes" id="UP000315295">
    <property type="component" value="Unassembled WGS sequence"/>
</dbReference>
<keyword evidence="3" id="KW-1185">Reference proteome</keyword>
<proteinExistence type="predicted"/>
<feature type="compositionally biased region" description="Basic and acidic residues" evidence="1">
    <location>
        <begin position="1"/>
        <end position="18"/>
    </location>
</feature>
<accession>A0A540K9F2</accession>
<comment type="caution">
    <text evidence="2">The sequence shown here is derived from an EMBL/GenBank/DDBJ whole genome shotgun (WGS) entry which is preliminary data.</text>
</comment>
<feature type="compositionally biased region" description="Polar residues" evidence="1">
    <location>
        <begin position="34"/>
        <end position="50"/>
    </location>
</feature>
<evidence type="ECO:0000256" key="1">
    <source>
        <dbReference type="SAM" id="MobiDB-lite"/>
    </source>
</evidence>
<evidence type="ECO:0000313" key="3">
    <source>
        <dbReference type="Proteomes" id="UP000315295"/>
    </source>
</evidence>
<dbReference type="AlphaFoldDB" id="A0A540K9F2"/>
<reference evidence="2 3" key="1">
    <citation type="journal article" date="2019" name="G3 (Bethesda)">
        <title>Sequencing of a Wild Apple (Malus baccata) Genome Unravels the Differences Between Cultivated and Wild Apple Species Regarding Disease Resistance and Cold Tolerance.</title>
        <authorList>
            <person name="Chen X."/>
        </authorList>
    </citation>
    <scope>NUCLEOTIDE SEQUENCE [LARGE SCALE GENOMIC DNA]</scope>
    <source>
        <strain evidence="3">cv. Shandingzi</strain>
        <tissue evidence="2">Leaves</tissue>
    </source>
</reference>